<evidence type="ECO:0000313" key="4">
    <source>
        <dbReference type="Proteomes" id="UP001228690"/>
    </source>
</evidence>
<dbReference type="EMBL" id="CP123443">
    <property type="protein sequence ID" value="WGK70012.1"/>
    <property type="molecule type" value="Genomic_DNA"/>
</dbReference>
<dbReference type="RefSeq" id="WP_326928217.1">
    <property type="nucleotide sequence ID" value="NZ_CP123443.1"/>
</dbReference>
<protein>
    <recommendedName>
        <fullName evidence="2">PsbP C-terminal domain-containing protein</fullName>
    </recommendedName>
</protein>
<reference evidence="3 4" key="1">
    <citation type="submission" date="2023-04" db="EMBL/GenBank/DDBJ databases">
        <title>Spirochaete genome identified in red abalone sample constitutes a novel genus.</title>
        <authorList>
            <person name="Sharma S.P."/>
            <person name="Purcell C.M."/>
            <person name="Hyde J.R."/>
            <person name="Severin A.J."/>
        </authorList>
    </citation>
    <scope>NUCLEOTIDE SEQUENCE [LARGE SCALE GENOMIC DNA]</scope>
    <source>
        <strain evidence="3 4">SP-2023</strain>
    </source>
</reference>
<keyword evidence="1" id="KW-0732">Signal</keyword>
<keyword evidence="4" id="KW-1185">Reference proteome</keyword>
<dbReference type="Proteomes" id="UP001228690">
    <property type="component" value="Chromosome"/>
</dbReference>
<evidence type="ECO:0000256" key="1">
    <source>
        <dbReference type="SAM" id="SignalP"/>
    </source>
</evidence>
<dbReference type="Gene3D" id="3.40.1000.10">
    <property type="entry name" value="Mog1/PsbP, alpha/beta/alpha sandwich"/>
    <property type="match status" value="2"/>
</dbReference>
<dbReference type="InterPro" id="IPR002683">
    <property type="entry name" value="PsbP_C"/>
</dbReference>
<evidence type="ECO:0000259" key="2">
    <source>
        <dbReference type="Pfam" id="PF01789"/>
    </source>
</evidence>
<accession>A0ABY8MJ72</accession>
<name>A0ABY8MJ72_9SPIO</name>
<organism evidence="3 4">
    <name type="scientific">Candidatus Haliotispira prima</name>
    <dbReference type="NCBI Taxonomy" id="3034016"/>
    <lineage>
        <taxon>Bacteria</taxon>
        <taxon>Pseudomonadati</taxon>
        <taxon>Spirochaetota</taxon>
        <taxon>Spirochaetia</taxon>
        <taxon>Spirochaetales</taxon>
        <taxon>Spirochaetaceae</taxon>
        <taxon>Candidatus Haliotispira</taxon>
    </lineage>
</organism>
<gene>
    <name evidence="3" type="ORF">P0082_03900</name>
</gene>
<feature type="domain" description="PsbP C-terminal" evidence="2">
    <location>
        <begin position="222"/>
        <end position="366"/>
    </location>
</feature>
<dbReference type="Pfam" id="PF01789">
    <property type="entry name" value="PsbP"/>
    <property type="match status" value="1"/>
</dbReference>
<proteinExistence type="predicted"/>
<dbReference type="PROSITE" id="PS51257">
    <property type="entry name" value="PROKAR_LIPOPROTEIN"/>
    <property type="match status" value="1"/>
</dbReference>
<feature type="signal peptide" evidence="1">
    <location>
        <begin position="1"/>
        <end position="24"/>
    </location>
</feature>
<feature type="chain" id="PRO_5047549275" description="PsbP C-terminal domain-containing protein" evidence="1">
    <location>
        <begin position="25"/>
        <end position="367"/>
    </location>
</feature>
<evidence type="ECO:0000313" key="3">
    <source>
        <dbReference type="EMBL" id="WGK70012.1"/>
    </source>
</evidence>
<sequence>MKKGNNIMKVLKLIGVLAVITSLAACGRKAKTGIPDSWESLIEEDYSISYPGDWKLDQSGDSGTNFVLFSPDSSAQGVSSENIYLVSRDWTGLNLNLDLYMEVVDSRFRDKTGDIKVLENKRITTEELDYQRIIYIKKEGIRNLKFEQYHWVVGDTVYVLSFTREESLFDNYQTVGAKIRNSFSLNVENKTETRSIDSLPPLRGTVGNKTETRIPGSWKSFAQNNYSISYPGDWELNNSGLMGTSLILLSPISSGQDQFRENINLLVHDLTGFNFDLYEYAEASESQIKAVTTDARILESRIITATEAPDYYKIIYTGKQGIHNLKFEQYIWVVEDKAYILTLSCEEHQFDYYQTTGEQILNSFSFF</sequence>